<sequence length="622" mass="67396">MEEHVVVRVLSFDKAVTASVVEEINRTSCHCNLPDAPSTDKASVIELTAADRERIARTPPTEAFVIAHPVRTRRVSVLEVSPGVAYALLFGVAGAVCAVGARHARQVDDDDTRRGLVGLLVISGGWAITHAVLLVVPTIDLKTAVYLVGLILGFGTVFAWLYFCSAYTDRSYHRRPAYRRAAAVLYLVVVAVKITNPIHHLYFTTTVVTEPFAHLAIKQGLFHWVVMGVSYLLAGIGMFALFEAFAESEYDATPLAGLVALAGLPVVLDVVGYATPLLLDMIHAPIGVAGFTLGVLFVYEDRFFAVQLAGGVTGPTVFLDRDGRLREFNHAARRLFPAIDDAVGGPVDAVPALAAALEASDDVATVEVGGERRHYVVTENQFEVGQGSLGRLVVLSDVTRIERQRREVERHNRQLKDLSEGMRHELRNAVTVVRGNVRRAMRRLEDGDVSDAREALRAATETTDRTTQLMNDFATLAQYGRSVTDPVSVDVREAAQAAWPEEAACAADAALIVEGGGTAAADPARFELLFTRAFEFALDNGASRVAVECDEGGVTITGDGDPPQGDTERYFDYGDAVANTTSGTALPMVRTLTQVHGWDVWIDPDYEDGVRLVVSWAAPRIE</sequence>
<feature type="transmembrane region" description="Helical" evidence="1">
    <location>
        <begin position="116"/>
        <end position="139"/>
    </location>
</feature>
<protein>
    <submittedName>
        <fullName evidence="3">Histidine kinase</fullName>
    </submittedName>
</protein>
<evidence type="ECO:0000313" key="4">
    <source>
        <dbReference type="Proteomes" id="UP000252189"/>
    </source>
</evidence>
<gene>
    <name evidence="3" type="ORF">DU504_04230</name>
</gene>
<keyword evidence="1" id="KW-0472">Membrane</keyword>
<dbReference type="AlphaFoldDB" id="A0A368NAI8"/>
<feature type="transmembrane region" description="Helical" evidence="1">
    <location>
        <begin position="281"/>
        <end position="299"/>
    </location>
</feature>
<dbReference type="InterPro" id="IPR031621">
    <property type="entry name" value="HisKA_7TM"/>
</dbReference>
<name>A0A368NAI8_9EURY</name>
<comment type="caution">
    <text evidence="3">The sequence shown here is derived from an EMBL/GenBank/DDBJ whole genome shotgun (WGS) entry which is preliminary data.</text>
</comment>
<feature type="transmembrane region" description="Helical" evidence="1">
    <location>
        <begin position="145"/>
        <end position="163"/>
    </location>
</feature>
<keyword evidence="4" id="KW-1185">Reference proteome</keyword>
<dbReference type="Pfam" id="PF16927">
    <property type="entry name" value="HisKA_7TM"/>
    <property type="match status" value="1"/>
</dbReference>
<organism evidence="3 4">
    <name type="scientific">Haloplanus salinus</name>
    <dbReference type="NCBI Taxonomy" id="1126245"/>
    <lineage>
        <taxon>Archaea</taxon>
        <taxon>Methanobacteriati</taxon>
        <taxon>Methanobacteriota</taxon>
        <taxon>Stenosarchaea group</taxon>
        <taxon>Halobacteria</taxon>
        <taxon>Halobacteriales</taxon>
        <taxon>Haloferacaceae</taxon>
        <taxon>Haloplanus</taxon>
    </lineage>
</organism>
<keyword evidence="1" id="KW-0812">Transmembrane</keyword>
<dbReference type="EMBL" id="QPHM01000001">
    <property type="protein sequence ID" value="RCU46585.1"/>
    <property type="molecule type" value="Genomic_DNA"/>
</dbReference>
<dbReference type="Gene3D" id="1.10.287.130">
    <property type="match status" value="1"/>
</dbReference>
<dbReference type="SUPFAM" id="SSF47384">
    <property type="entry name" value="Homodimeric domain of signal transducing histidine kinase"/>
    <property type="match status" value="1"/>
</dbReference>
<dbReference type="Pfam" id="PF13596">
    <property type="entry name" value="PAS_10"/>
    <property type="match status" value="1"/>
</dbReference>
<feature type="transmembrane region" description="Helical" evidence="1">
    <location>
        <begin position="84"/>
        <end position="104"/>
    </location>
</feature>
<reference evidence="3 4" key="1">
    <citation type="submission" date="2018-07" db="EMBL/GenBank/DDBJ databases">
        <title>Genome sequences of Haloplanus salinus JCM 18368T.</title>
        <authorList>
            <person name="Kim Y.B."/>
            <person name="Roh S.W."/>
        </authorList>
    </citation>
    <scope>NUCLEOTIDE SEQUENCE [LARGE SCALE GENOMIC DNA]</scope>
    <source>
        <strain evidence="3 4">JCM 18368</strain>
    </source>
</reference>
<keyword evidence="3" id="KW-0418">Kinase</keyword>
<keyword evidence="3" id="KW-0808">Transferase</keyword>
<dbReference type="GO" id="GO:0000155">
    <property type="term" value="F:phosphorelay sensor kinase activity"/>
    <property type="evidence" value="ECO:0007669"/>
    <property type="project" value="InterPro"/>
</dbReference>
<feature type="transmembrane region" description="Helical" evidence="1">
    <location>
        <begin position="254"/>
        <end position="275"/>
    </location>
</feature>
<evidence type="ECO:0000259" key="2">
    <source>
        <dbReference type="SMART" id="SM00388"/>
    </source>
</evidence>
<evidence type="ECO:0000256" key="1">
    <source>
        <dbReference type="SAM" id="Phobius"/>
    </source>
</evidence>
<feature type="transmembrane region" description="Helical" evidence="1">
    <location>
        <begin position="183"/>
        <end position="202"/>
    </location>
</feature>
<feature type="domain" description="Signal transduction histidine kinase dimerisation/phosphoacceptor" evidence="2">
    <location>
        <begin position="414"/>
        <end position="482"/>
    </location>
</feature>
<keyword evidence="1" id="KW-1133">Transmembrane helix</keyword>
<feature type="transmembrane region" description="Helical" evidence="1">
    <location>
        <begin position="222"/>
        <end position="242"/>
    </location>
</feature>
<evidence type="ECO:0000313" key="3">
    <source>
        <dbReference type="EMBL" id="RCU46585.1"/>
    </source>
</evidence>
<accession>A0A368NAI8</accession>
<dbReference type="InterPro" id="IPR036097">
    <property type="entry name" value="HisK_dim/P_sf"/>
</dbReference>
<dbReference type="CDD" id="cd00082">
    <property type="entry name" value="HisKA"/>
    <property type="match status" value="1"/>
</dbReference>
<proteinExistence type="predicted"/>
<dbReference type="Pfam" id="PF00512">
    <property type="entry name" value="HisKA"/>
    <property type="match status" value="1"/>
</dbReference>
<dbReference type="InterPro" id="IPR003661">
    <property type="entry name" value="HisK_dim/P_dom"/>
</dbReference>
<dbReference type="SMART" id="SM00388">
    <property type="entry name" value="HisKA"/>
    <property type="match status" value="1"/>
</dbReference>
<dbReference type="Proteomes" id="UP000252189">
    <property type="component" value="Unassembled WGS sequence"/>
</dbReference>